<keyword evidence="2" id="KW-1185">Reference proteome</keyword>
<evidence type="ECO:0008006" key="3">
    <source>
        <dbReference type="Google" id="ProtNLM"/>
    </source>
</evidence>
<proteinExistence type="predicted"/>
<name>A0A846MZN8_9PROT</name>
<gene>
    <name evidence="1" type="ORF">FHS83_001738</name>
</gene>
<dbReference type="AlphaFoldDB" id="A0A846MZN8"/>
<dbReference type="SUPFAM" id="SSF52540">
    <property type="entry name" value="P-loop containing nucleoside triphosphate hydrolases"/>
    <property type="match status" value="1"/>
</dbReference>
<reference evidence="1 2" key="1">
    <citation type="submission" date="2020-03" db="EMBL/GenBank/DDBJ databases">
        <title>Genomic Encyclopedia of Type Strains, Phase IV (KMG-IV): sequencing the most valuable type-strain genomes for metagenomic binning, comparative biology and taxonomic classification.</title>
        <authorList>
            <person name="Goeker M."/>
        </authorList>
    </citation>
    <scope>NUCLEOTIDE SEQUENCE [LARGE SCALE GENOMIC DNA]</scope>
    <source>
        <strain evidence="1 2">DSM 19867</strain>
    </source>
</reference>
<comment type="caution">
    <text evidence="1">The sequence shown here is derived from an EMBL/GenBank/DDBJ whole genome shotgun (WGS) entry which is preliminary data.</text>
</comment>
<dbReference type="Proteomes" id="UP000570514">
    <property type="component" value="Unassembled WGS sequence"/>
</dbReference>
<protein>
    <recommendedName>
        <fullName evidence="3">Protein ImuA</fullName>
    </recommendedName>
</protein>
<dbReference type="EMBL" id="JAASRM010000001">
    <property type="protein sequence ID" value="NIK88420.1"/>
    <property type="molecule type" value="Genomic_DNA"/>
</dbReference>
<sequence length="321" mass="33666">MTLTSTQNIEKVAALRAVLVSAGETQKRVRLGPARLDDVLGGGLKCGALHEIFAAPSHETAASGFAAGLAGRIGGPVFWIAQEYSLLEHGGLAATGFTELGLPPDRLYLLRAPDVTGVLRAGLEAMSCPALGAVVLEVTGDSKLLDLVAYRKLTLAAAESRVTVLLLRFGSRPSLGVAETRWRIRSLPSGENTEVWGAPVLEAELQRNRAGRGGCWSIEWSCDDGLFRAANPGAVVSEAGDRSFAAPLAEISAAWCLAAADHGGEGRECDAAYRCRCQGRVAWASAGHGLGERARAGSRAEGHGRQCAGRFETARPSGRLV</sequence>
<evidence type="ECO:0000313" key="1">
    <source>
        <dbReference type="EMBL" id="NIK88420.1"/>
    </source>
</evidence>
<accession>A0A846MZN8</accession>
<evidence type="ECO:0000313" key="2">
    <source>
        <dbReference type="Proteomes" id="UP000570514"/>
    </source>
</evidence>
<dbReference type="Gene3D" id="3.40.50.300">
    <property type="entry name" value="P-loop containing nucleotide triphosphate hydrolases"/>
    <property type="match status" value="1"/>
</dbReference>
<organism evidence="1 2">
    <name type="scientific">Rhizomicrobium palustre</name>
    <dbReference type="NCBI Taxonomy" id="189966"/>
    <lineage>
        <taxon>Bacteria</taxon>
        <taxon>Pseudomonadati</taxon>
        <taxon>Pseudomonadota</taxon>
        <taxon>Alphaproteobacteria</taxon>
        <taxon>Micropepsales</taxon>
        <taxon>Micropepsaceae</taxon>
        <taxon>Rhizomicrobium</taxon>
    </lineage>
</organism>
<dbReference type="InterPro" id="IPR027417">
    <property type="entry name" value="P-loop_NTPase"/>
</dbReference>